<evidence type="ECO:0000256" key="3">
    <source>
        <dbReference type="ARBA" id="ARBA00022723"/>
    </source>
</evidence>
<comment type="caution">
    <text evidence="12">The sequence shown here is derived from an EMBL/GenBank/DDBJ whole genome shotgun (WGS) entry which is preliminary data.</text>
</comment>
<feature type="binding site" evidence="10">
    <location>
        <position position="300"/>
    </location>
    <ligand>
        <name>K(+)</name>
        <dbReference type="ChEBI" id="CHEBI:29103"/>
    </ligand>
</feature>
<dbReference type="GO" id="GO:0019303">
    <property type="term" value="P:D-ribose catabolic process"/>
    <property type="evidence" value="ECO:0007669"/>
    <property type="project" value="UniProtKB-UniRule"/>
</dbReference>
<dbReference type="PANTHER" id="PTHR10584">
    <property type="entry name" value="SUGAR KINASE"/>
    <property type="match status" value="1"/>
</dbReference>
<dbReference type="GO" id="GO:0046872">
    <property type="term" value="F:metal ion binding"/>
    <property type="evidence" value="ECO:0007669"/>
    <property type="project" value="UniProtKB-KW"/>
</dbReference>
<comment type="catalytic activity">
    <reaction evidence="10">
        <text>D-ribose + ATP = D-ribose 5-phosphate + ADP + H(+)</text>
        <dbReference type="Rhea" id="RHEA:13697"/>
        <dbReference type="ChEBI" id="CHEBI:15378"/>
        <dbReference type="ChEBI" id="CHEBI:30616"/>
        <dbReference type="ChEBI" id="CHEBI:47013"/>
        <dbReference type="ChEBI" id="CHEBI:78346"/>
        <dbReference type="ChEBI" id="CHEBI:456216"/>
        <dbReference type="EC" id="2.7.1.15"/>
    </reaction>
</comment>
<keyword evidence="13" id="KW-1185">Reference proteome</keyword>
<dbReference type="GO" id="GO:0004747">
    <property type="term" value="F:ribokinase activity"/>
    <property type="evidence" value="ECO:0007669"/>
    <property type="project" value="UniProtKB-UniRule"/>
</dbReference>
<dbReference type="EMBL" id="JAUCMV010000004">
    <property type="protein sequence ID" value="KAK0404717.1"/>
    <property type="molecule type" value="Genomic_DNA"/>
</dbReference>
<dbReference type="GO" id="GO:0005524">
    <property type="term" value="F:ATP binding"/>
    <property type="evidence" value="ECO:0007669"/>
    <property type="project" value="UniProtKB-UniRule"/>
</dbReference>
<feature type="binding site" evidence="10">
    <location>
        <position position="255"/>
    </location>
    <ligand>
        <name>K(+)</name>
        <dbReference type="ChEBI" id="CHEBI:29103"/>
    </ligand>
</feature>
<gene>
    <name evidence="12" type="ORF">QR680_017596</name>
</gene>
<proteinExistence type="inferred from homology"/>
<name>A0AA39LPB2_9BILA</name>
<dbReference type="GO" id="GO:0005829">
    <property type="term" value="C:cytosol"/>
    <property type="evidence" value="ECO:0007669"/>
    <property type="project" value="TreeGrafter"/>
</dbReference>
<keyword evidence="4 10" id="KW-0547">Nucleotide-binding</keyword>
<evidence type="ECO:0000256" key="8">
    <source>
        <dbReference type="ARBA" id="ARBA00022958"/>
    </source>
</evidence>
<evidence type="ECO:0000313" key="13">
    <source>
        <dbReference type="Proteomes" id="UP001175271"/>
    </source>
</evidence>
<accession>A0AA39LPB2</accession>
<dbReference type="InterPro" id="IPR029056">
    <property type="entry name" value="Ribokinase-like"/>
</dbReference>
<dbReference type="EC" id="2.7.1.15" evidence="10"/>
<feature type="binding site" evidence="10">
    <location>
        <begin position="225"/>
        <end position="230"/>
    </location>
    <ligand>
        <name>ATP</name>
        <dbReference type="ChEBI" id="CHEBI:30616"/>
    </ligand>
</feature>
<dbReference type="PANTHER" id="PTHR10584:SF166">
    <property type="entry name" value="RIBOKINASE"/>
    <property type="match status" value="1"/>
</dbReference>
<feature type="binding site" evidence="10">
    <location>
        <position position="144"/>
    </location>
    <ligand>
        <name>substrate</name>
    </ligand>
</feature>
<dbReference type="CDD" id="cd01174">
    <property type="entry name" value="ribokinase"/>
    <property type="match status" value="1"/>
</dbReference>
<feature type="active site" description="Proton acceptor" evidence="10">
    <location>
        <position position="261"/>
    </location>
</feature>
<comment type="caution">
    <text evidence="10">Lacks conserved residue(s) required for the propagation of feature annotation.</text>
</comment>
<dbReference type="NCBIfam" id="TIGR02152">
    <property type="entry name" value="D_ribokin_bact"/>
    <property type="match status" value="1"/>
</dbReference>
<comment type="subunit">
    <text evidence="10">Homodimer.</text>
</comment>
<keyword evidence="1 10" id="KW-0963">Cytoplasm</keyword>
<feature type="binding site" evidence="10">
    <location>
        <position position="257"/>
    </location>
    <ligand>
        <name>K(+)</name>
        <dbReference type="ChEBI" id="CHEBI:29103"/>
    </ligand>
</feature>
<protein>
    <recommendedName>
        <fullName evidence="10">Ribokinase</fullName>
        <shortName evidence="10">RK</shortName>
        <ecNumber evidence="10">2.7.1.15</ecNumber>
    </recommendedName>
</protein>
<keyword evidence="5 10" id="KW-0418">Kinase</keyword>
<keyword evidence="3 10" id="KW-0479">Metal-binding</keyword>
<dbReference type="Proteomes" id="UP001175271">
    <property type="component" value="Unassembled WGS sequence"/>
</dbReference>
<dbReference type="Pfam" id="PF00294">
    <property type="entry name" value="PfkB"/>
    <property type="match status" value="1"/>
</dbReference>
<feature type="domain" description="Carbohydrate kinase PfkB" evidence="11">
    <location>
        <begin position="6"/>
        <end position="306"/>
    </location>
</feature>
<dbReference type="InterPro" id="IPR011877">
    <property type="entry name" value="Ribokinase"/>
</dbReference>
<feature type="binding site" evidence="10">
    <location>
        <begin position="260"/>
        <end position="261"/>
    </location>
    <ligand>
        <name>ATP</name>
        <dbReference type="ChEBI" id="CHEBI:30616"/>
    </ligand>
</feature>
<dbReference type="Gene3D" id="3.40.1190.20">
    <property type="match status" value="1"/>
</dbReference>
<evidence type="ECO:0000256" key="5">
    <source>
        <dbReference type="ARBA" id="ARBA00022777"/>
    </source>
</evidence>
<comment type="similarity">
    <text evidence="10">Belongs to the carbohydrate kinase PfkB family. Ribokinase subfamily.</text>
</comment>
<feature type="binding site" evidence="10">
    <location>
        <position position="304"/>
    </location>
    <ligand>
        <name>K(+)</name>
        <dbReference type="ChEBI" id="CHEBI:29103"/>
    </ligand>
</feature>
<comment type="function">
    <text evidence="10">Catalyzes the phosphorylation of ribose at O-5 in a reaction requiring ATP and magnesium. The resulting D-ribose-5-phosphate can then be used either for sythesis of nucleotides, histidine, and tryptophan, or as a component of the pentose phosphate pathway.</text>
</comment>
<evidence type="ECO:0000256" key="7">
    <source>
        <dbReference type="ARBA" id="ARBA00022842"/>
    </source>
</evidence>
<feature type="binding site" evidence="10">
    <location>
        <begin position="15"/>
        <end position="17"/>
    </location>
    <ligand>
        <name>substrate</name>
    </ligand>
</feature>
<feature type="binding site" evidence="10">
    <location>
        <position position="189"/>
    </location>
    <ligand>
        <name>ATP</name>
        <dbReference type="ChEBI" id="CHEBI:30616"/>
    </ligand>
</feature>
<dbReference type="InterPro" id="IPR002139">
    <property type="entry name" value="Ribo/fructo_kinase"/>
</dbReference>
<reference evidence="12" key="1">
    <citation type="submission" date="2023-06" db="EMBL/GenBank/DDBJ databases">
        <title>Genomic analysis of the entomopathogenic nematode Steinernema hermaphroditum.</title>
        <authorList>
            <person name="Schwarz E.M."/>
            <person name="Heppert J.K."/>
            <person name="Baniya A."/>
            <person name="Schwartz H.T."/>
            <person name="Tan C.-H."/>
            <person name="Antoshechkin I."/>
            <person name="Sternberg P.W."/>
            <person name="Goodrich-Blair H."/>
            <person name="Dillman A.R."/>
        </authorList>
    </citation>
    <scope>NUCLEOTIDE SEQUENCE</scope>
    <source>
        <strain evidence="12">PS9179</strain>
        <tissue evidence="12">Whole animal</tissue>
    </source>
</reference>
<comment type="subcellular location">
    <subcellularLocation>
        <location evidence="10">Cytoplasm</location>
    </subcellularLocation>
    <subcellularLocation>
        <location evidence="10">Nucleus</location>
    </subcellularLocation>
</comment>
<keyword evidence="7 10" id="KW-0460">Magnesium</keyword>
<dbReference type="SUPFAM" id="SSF53613">
    <property type="entry name" value="Ribokinase-like"/>
    <property type="match status" value="1"/>
</dbReference>
<dbReference type="InterPro" id="IPR011611">
    <property type="entry name" value="PfkB_dom"/>
</dbReference>
<feature type="binding site" evidence="10">
    <location>
        <position position="295"/>
    </location>
    <ligand>
        <name>K(+)</name>
        <dbReference type="ChEBI" id="CHEBI:29103"/>
    </ligand>
</feature>
<keyword evidence="10" id="KW-0539">Nucleus</keyword>
<keyword evidence="2 10" id="KW-0808">Transferase</keyword>
<evidence type="ECO:0000259" key="11">
    <source>
        <dbReference type="Pfam" id="PF00294"/>
    </source>
</evidence>
<dbReference type="GO" id="GO:0005634">
    <property type="term" value="C:nucleus"/>
    <property type="evidence" value="ECO:0007669"/>
    <property type="project" value="UniProtKB-SubCell"/>
</dbReference>
<comment type="cofactor">
    <cofactor evidence="10">
        <name>Mg(2+)</name>
        <dbReference type="ChEBI" id="CHEBI:18420"/>
    </cofactor>
    <text evidence="10">Requires a divalent cation, most likely magnesium in vivo, as an electrophilic catalyst to aid phosphoryl group transfer. It is the chelate of the metal and the nucleotide that is the actual substrate.</text>
</comment>
<dbReference type="FunFam" id="3.40.1190.20:FF:000010">
    <property type="entry name" value="Ribokinase"/>
    <property type="match status" value="1"/>
</dbReference>
<dbReference type="AlphaFoldDB" id="A0AA39LPB2"/>
<dbReference type="HAMAP" id="MF_01987">
    <property type="entry name" value="Ribokinase"/>
    <property type="match status" value="1"/>
</dbReference>
<comment type="pathway">
    <text evidence="10">Carbohydrate metabolism; D-ribose degradation; D-ribose 5-phosphate from beta-D-ribopyranose: step 2/2.</text>
</comment>
<feature type="binding site" evidence="10">
    <location>
        <begin position="43"/>
        <end position="47"/>
    </location>
    <ligand>
        <name>substrate</name>
    </ligand>
</feature>
<evidence type="ECO:0000256" key="2">
    <source>
        <dbReference type="ARBA" id="ARBA00022679"/>
    </source>
</evidence>
<keyword evidence="6 10" id="KW-0067">ATP-binding</keyword>
<feature type="binding site" evidence="10">
    <location>
        <position position="261"/>
    </location>
    <ligand>
        <name>substrate</name>
    </ligand>
</feature>
<sequence length="317" mass="33540">MAASKHDVVVFGSIVHDLISYTERFPRPGESVRGKHFQSGSGGKGANQAVAAARLGSSTGIIGRVGADIFGPLNIDNLAKAGVDTSNVEKSETSSTGTATITVSSEGENSIVVTLGANLEVSTTRAEELESYIAGHKLILCQNEIDQNANLRALQIAREHGVTTFYNPAPGLPNINRTILPFTDVLCVNENEAEFITNRTITTAEGFETAALELLDEGPKVVIVTLGAKGALVASSKNGKKELARIQSPRVEAVDTTGAGDCFCGSLAHFLTDETLGHVPLEEKVRRSAEIASVSVQFKGTQSSYQPKENLDAKLFV</sequence>
<keyword evidence="9 10" id="KW-0119">Carbohydrate metabolism</keyword>
<evidence type="ECO:0000256" key="4">
    <source>
        <dbReference type="ARBA" id="ARBA00022741"/>
    </source>
</evidence>
<evidence type="ECO:0000313" key="12">
    <source>
        <dbReference type="EMBL" id="KAK0404717.1"/>
    </source>
</evidence>
<organism evidence="12 13">
    <name type="scientific">Steinernema hermaphroditum</name>
    <dbReference type="NCBI Taxonomy" id="289476"/>
    <lineage>
        <taxon>Eukaryota</taxon>
        <taxon>Metazoa</taxon>
        <taxon>Ecdysozoa</taxon>
        <taxon>Nematoda</taxon>
        <taxon>Chromadorea</taxon>
        <taxon>Rhabditida</taxon>
        <taxon>Tylenchina</taxon>
        <taxon>Panagrolaimomorpha</taxon>
        <taxon>Strongyloidoidea</taxon>
        <taxon>Steinernematidae</taxon>
        <taxon>Steinernema</taxon>
    </lineage>
</organism>
<feature type="binding site" evidence="10">
    <location>
        <position position="298"/>
    </location>
    <ligand>
        <name>K(+)</name>
        <dbReference type="ChEBI" id="CHEBI:29103"/>
    </ligand>
</feature>
<keyword evidence="8 10" id="KW-0630">Potassium</keyword>
<evidence type="ECO:0000256" key="6">
    <source>
        <dbReference type="ARBA" id="ARBA00022840"/>
    </source>
</evidence>
<evidence type="ECO:0000256" key="1">
    <source>
        <dbReference type="ARBA" id="ARBA00022490"/>
    </source>
</evidence>
<comment type="activity regulation">
    <text evidence="10">Activated by a monovalent cation that binds near, but not in, the active site. The most likely occupant of the site in vivo is potassium. Ion binding induces a conformational change that may alter substrate affinity.</text>
</comment>
<evidence type="ECO:0000256" key="9">
    <source>
        <dbReference type="ARBA" id="ARBA00023277"/>
    </source>
</evidence>
<evidence type="ECO:0000256" key="10">
    <source>
        <dbReference type="HAMAP-Rule" id="MF_03215"/>
    </source>
</evidence>
<dbReference type="PRINTS" id="PR00990">
    <property type="entry name" value="RIBOKINASE"/>
</dbReference>